<proteinExistence type="predicted"/>
<evidence type="ECO:0000259" key="2">
    <source>
        <dbReference type="PROSITE" id="PS51729"/>
    </source>
</evidence>
<dbReference type="GO" id="GO:0016747">
    <property type="term" value="F:acyltransferase activity, transferring groups other than amino-acyl groups"/>
    <property type="evidence" value="ECO:0007669"/>
    <property type="project" value="InterPro"/>
</dbReference>
<sequence>MEIQHSDNGKEGSFFIKIDGQKEAEMTYYYKDESTIDIDHTEISKTLQGKGIGYELIEEAVRFMRNKNLKAVTSCSFAKAIFEKKQAEYQDVIK</sequence>
<evidence type="ECO:0000259" key="1">
    <source>
        <dbReference type="PROSITE" id="PS51186"/>
    </source>
</evidence>
<feature type="domain" description="N-acetyltransferase" evidence="1">
    <location>
        <begin position="1"/>
        <end position="94"/>
    </location>
</feature>
<dbReference type="RefSeq" id="WP_129018079.1">
    <property type="nucleotide sequence ID" value="NZ_SDDZ01000009.1"/>
</dbReference>
<dbReference type="OrthoDB" id="9793389at2"/>
<gene>
    <name evidence="3" type="ORF">ESZ48_13740</name>
</gene>
<dbReference type="Pfam" id="PF14542">
    <property type="entry name" value="Acetyltransf_CG"/>
    <property type="match status" value="1"/>
</dbReference>
<dbReference type="InterPro" id="IPR000182">
    <property type="entry name" value="GNAT_dom"/>
</dbReference>
<dbReference type="InterPro" id="IPR016181">
    <property type="entry name" value="Acyl_CoA_acyltransferase"/>
</dbReference>
<evidence type="ECO:0000313" key="4">
    <source>
        <dbReference type="Proteomes" id="UP000289792"/>
    </source>
</evidence>
<organism evidence="3 4">
    <name type="scientific">Gelidibacter gilvus</name>
    <dbReference type="NCBI Taxonomy" id="59602"/>
    <lineage>
        <taxon>Bacteria</taxon>
        <taxon>Pseudomonadati</taxon>
        <taxon>Bacteroidota</taxon>
        <taxon>Flavobacteriia</taxon>
        <taxon>Flavobacteriales</taxon>
        <taxon>Flavobacteriaceae</taxon>
        <taxon>Gelidibacter</taxon>
    </lineage>
</organism>
<keyword evidence="4" id="KW-1185">Reference proteome</keyword>
<keyword evidence="3" id="KW-0808">Transferase</keyword>
<dbReference type="PROSITE" id="PS51186">
    <property type="entry name" value="GNAT"/>
    <property type="match status" value="1"/>
</dbReference>
<name>A0A4Q0XDQ4_9FLAO</name>
<evidence type="ECO:0000313" key="3">
    <source>
        <dbReference type="EMBL" id="RXJ45877.1"/>
    </source>
</evidence>
<dbReference type="PANTHER" id="PTHR31435">
    <property type="entry name" value="PROTEIN NATD1"/>
    <property type="match status" value="1"/>
</dbReference>
<reference evidence="3 4" key="1">
    <citation type="submission" date="2019-01" db="EMBL/GenBank/DDBJ databases">
        <title>Genome sequence of the Antarctic species Gelidibacter gilvus ACAM 158(T).</title>
        <authorList>
            <person name="Bowman J.P."/>
        </authorList>
    </citation>
    <scope>NUCLEOTIDE SEQUENCE [LARGE SCALE GENOMIC DNA]</scope>
    <source>
        <strain evidence="3 4">IC158</strain>
    </source>
</reference>
<dbReference type="SUPFAM" id="SSF55729">
    <property type="entry name" value="Acyl-CoA N-acyltransferases (Nat)"/>
    <property type="match status" value="1"/>
</dbReference>
<dbReference type="PROSITE" id="PS51729">
    <property type="entry name" value="GNAT_YJDJ"/>
    <property type="match status" value="1"/>
</dbReference>
<dbReference type="Proteomes" id="UP000289792">
    <property type="component" value="Unassembled WGS sequence"/>
</dbReference>
<dbReference type="InterPro" id="IPR031165">
    <property type="entry name" value="GNAT_YJDJ"/>
</dbReference>
<dbReference type="InterPro" id="IPR045057">
    <property type="entry name" value="Gcn5-rel_NAT"/>
</dbReference>
<feature type="domain" description="N-acetyltransferase" evidence="2">
    <location>
        <begin position="6"/>
        <end position="94"/>
    </location>
</feature>
<dbReference type="PANTHER" id="PTHR31435:SF10">
    <property type="entry name" value="BSR4717 PROTEIN"/>
    <property type="match status" value="1"/>
</dbReference>
<accession>A0A4Q0XDQ4</accession>
<dbReference type="Gene3D" id="3.40.630.30">
    <property type="match status" value="1"/>
</dbReference>
<dbReference type="CDD" id="cd04301">
    <property type="entry name" value="NAT_SF"/>
    <property type="match status" value="1"/>
</dbReference>
<comment type="caution">
    <text evidence="3">The sequence shown here is derived from an EMBL/GenBank/DDBJ whole genome shotgun (WGS) entry which is preliminary data.</text>
</comment>
<dbReference type="EMBL" id="SDDZ01000009">
    <property type="protein sequence ID" value="RXJ45877.1"/>
    <property type="molecule type" value="Genomic_DNA"/>
</dbReference>
<dbReference type="AlphaFoldDB" id="A0A4Q0XDQ4"/>
<protein>
    <submittedName>
        <fullName evidence="3">N-acetyltransferase</fullName>
    </submittedName>
</protein>